<feature type="compositionally biased region" description="Low complexity" evidence="1">
    <location>
        <begin position="109"/>
        <end position="122"/>
    </location>
</feature>
<feature type="compositionally biased region" description="Polar residues" evidence="1">
    <location>
        <begin position="128"/>
        <end position="143"/>
    </location>
</feature>
<evidence type="ECO:0000256" key="1">
    <source>
        <dbReference type="SAM" id="MobiDB-lite"/>
    </source>
</evidence>
<sequence length="356" mass="38472">MHALGSSVKVYIIGERAKLTDLLFTLDNTQVGRFTSSFPEGDQYFYDVVALSQDDIPNGDHTLQMQATGDQWVQILFDYAVYTANVNVVTTSIPVQEASASTNSPHPVSQGSRSTSGPSPGSVIAESTGAQNPATSLRPTSGASLSNRQVNVGAIVGGVIGGLVLLLAMILLAVLCFRRRDPSSKTERPREQHQPHIIPFRVSIIEGRNDTSRARTPSPSASLEKQRLATKLGDSTAVLPSADHIPAYMQLPTSDIHTEMEVPRACEATSNSALLSATGTPQSRNITLRGEKITQVRANHGREHLLGCSTTSSPAMNEDVVRELASLRAEMEEMRLRQDIPPYGELPVYTPQSTQQ</sequence>
<keyword evidence="4" id="KW-1185">Reference proteome</keyword>
<dbReference type="Proteomes" id="UP001212997">
    <property type="component" value="Unassembled WGS sequence"/>
</dbReference>
<protein>
    <recommendedName>
        <fullName evidence="5">Mid2 domain-containing protein</fullName>
    </recommendedName>
</protein>
<feature type="compositionally biased region" description="Polar residues" evidence="1">
    <location>
        <begin position="214"/>
        <end position="223"/>
    </location>
</feature>
<comment type="caution">
    <text evidence="3">The sequence shown here is derived from an EMBL/GenBank/DDBJ whole genome shotgun (WGS) entry which is preliminary data.</text>
</comment>
<evidence type="ECO:0008006" key="5">
    <source>
        <dbReference type="Google" id="ProtNLM"/>
    </source>
</evidence>
<proteinExistence type="predicted"/>
<organism evidence="3 4">
    <name type="scientific">Meripilus lineatus</name>
    <dbReference type="NCBI Taxonomy" id="2056292"/>
    <lineage>
        <taxon>Eukaryota</taxon>
        <taxon>Fungi</taxon>
        <taxon>Dikarya</taxon>
        <taxon>Basidiomycota</taxon>
        <taxon>Agaricomycotina</taxon>
        <taxon>Agaricomycetes</taxon>
        <taxon>Polyporales</taxon>
        <taxon>Meripilaceae</taxon>
        <taxon>Meripilus</taxon>
    </lineage>
</organism>
<keyword evidence="2" id="KW-1133">Transmembrane helix</keyword>
<dbReference type="Gene3D" id="1.20.5.510">
    <property type="entry name" value="Single helix bin"/>
    <property type="match status" value="1"/>
</dbReference>
<dbReference type="AlphaFoldDB" id="A0AAD5V193"/>
<gene>
    <name evidence="3" type="ORF">NLI96_g7262</name>
</gene>
<accession>A0AAD5V193</accession>
<dbReference type="EMBL" id="JANAWD010000292">
    <property type="protein sequence ID" value="KAJ3482027.1"/>
    <property type="molecule type" value="Genomic_DNA"/>
</dbReference>
<name>A0AAD5V193_9APHY</name>
<evidence type="ECO:0000256" key="2">
    <source>
        <dbReference type="SAM" id="Phobius"/>
    </source>
</evidence>
<reference evidence="3" key="1">
    <citation type="submission" date="2022-07" db="EMBL/GenBank/DDBJ databases">
        <title>Genome Sequence of Physisporinus lineatus.</title>
        <authorList>
            <person name="Buettner E."/>
        </authorList>
    </citation>
    <scope>NUCLEOTIDE SEQUENCE</scope>
    <source>
        <strain evidence="3">VT162</strain>
    </source>
</reference>
<feature type="region of interest" description="Disordered" evidence="1">
    <location>
        <begin position="99"/>
        <end position="143"/>
    </location>
</feature>
<evidence type="ECO:0000313" key="3">
    <source>
        <dbReference type="EMBL" id="KAJ3482027.1"/>
    </source>
</evidence>
<evidence type="ECO:0000313" key="4">
    <source>
        <dbReference type="Proteomes" id="UP001212997"/>
    </source>
</evidence>
<keyword evidence="2" id="KW-0812">Transmembrane</keyword>
<feature type="compositionally biased region" description="Basic and acidic residues" evidence="1">
    <location>
        <begin position="184"/>
        <end position="194"/>
    </location>
</feature>
<feature type="transmembrane region" description="Helical" evidence="2">
    <location>
        <begin position="154"/>
        <end position="177"/>
    </location>
</feature>
<feature type="region of interest" description="Disordered" evidence="1">
    <location>
        <begin position="184"/>
        <end position="225"/>
    </location>
</feature>
<keyword evidence="2" id="KW-0472">Membrane</keyword>